<feature type="domain" description="Ketoreductase" evidence="4">
    <location>
        <begin position="35"/>
        <end position="221"/>
    </location>
</feature>
<evidence type="ECO:0000256" key="3">
    <source>
        <dbReference type="ARBA" id="ARBA00023002"/>
    </source>
</evidence>
<protein>
    <submittedName>
        <fullName evidence="5">Short chain dehydrogenase</fullName>
    </submittedName>
</protein>
<dbReference type="PRINTS" id="PR00080">
    <property type="entry name" value="SDRFAMILY"/>
</dbReference>
<dbReference type="InterPro" id="IPR020904">
    <property type="entry name" value="Sc_DH/Rdtase_CS"/>
</dbReference>
<dbReference type="PaxDb" id="5061-CADANGAP00008510"/>
<dbReference type="VEuPathDB" id="FungiDB:M747DRAFT_295129"/>
<dbReference type="PANTHER" id="PTHR43008:SF1">
    <property type="entry name" value="NADP-DEPENDENT MANNITOL DEHYDROGENASE-RELATED"/>
    <property type="match status" value="1"/>
</dbReference>
<dbReference type="AlphaFoldDB" id="A0A100IJ37"/>
<dbReference type="VEuPathDB" id="FungiDB:An11g03260"/>
<dbReference type="OMA" id="MTGSDCI"/>
<accession>A0A100IJ37</accession>
<dbReference type="Gene3D" id="3.40.50.720">
    <property type="entry name" value="NAD(P)-binding Rossmann-like Domain"/>
    <property type="match status" value="1"/>
</dbReference>
<keyword evidence="3" id="KW-0560">Oxidoreductase</keyword>
<evidence type="ECO:0000256" key="1">
    <source>
        <dbReference type="ARBA" id="ARBA00006484"/>
    </source>
</evidence>
<dbReference type="PRINTS" id="PR00081">
    <property type="entry name" value="GDHRDH"/>
</dbReference>
<dbReference type="GO" id="GO:0019594">
    <property type="term" value="P:mannitol metabolic process"/>
    <property type="evidence" value="ECO:0007669"/>
    <property type="project" value="UniProtKB-ARBA"/>
</dbReference>
<dbReference type="InterPro" id="IPR057326">
    <property type="entry name" value="KR_dom"/>
</dbReference>
<dbReference type="SMART" id="SM00822">
    <property type="entry name" value="PKS_KR"/>
    <property type="match status" value="1"/>
</dbReference>
<evidence type="ECO:0000313" key="6">
    <source>
        <dbReference type="Proteomes" id="UP000068243"/>
    </source>
</evidence>
<dbReference type="GO" id="GO:0050085">
    <property type="term" value="F:mannitol 2-dehydrogenase (NADP+) activity"/>
    <property type="evidence" value="ECO:0007669"/>
    <property type="project" value="UniProtKB-ARBA"/>
</dbReference>
<organism evidence="5 6">
    <name type="scientific">Aspergillus niger</name>
    <dbReference type="NCBI Taxonomy" id="5061"/>
    <lineage>
        <taxon>Eukaryota</taxon>
        <taxon>Fungi</taxon>
        <taxon>Dikarya</taxon>
        <taxon>Ascomycota</taxon>
        <taxon>Pezizomycotina</taxon>
        <taxon>Eurotiomycetes</taxon>
        <taxon>Eurotiomycetidae</taxon>
        <taxon>Eurotiales</taxon>
        <taxon>Aspergillaceae</taxon>
        <taxon>Aspergillus</taxon>
        <taxon>Aspergillus subgen. Circumdati</taxon>
    </lineage>
</organism>
<comment type="similarity">
    <text evidence="1">Belongs to the short-chain dehydrogenases/reductases (SDR) family.</text>
</comment>
<dbReference type="PANTHER" id="PTHR43008">
    <property type="entry name" value="BENZIL REDUCTASE"/>
    <property type="match status" value="1"/>
</dbReference>
<dbReference type="GO" id="GO:0050664">
    <property type="term" value="F:oxidoreductase activity, acting on NAD(P)H, oxygen as acceptor"/>
    <property type="evidence" value="ECO:0007669"/>
    <property type="project" value="TreeGrafter"/>
</dbReference>
<dbReference type="InterPro" id="IPR002347">
    <property type="entry name" value="SDR_fam"/>
</dbReference>
<evidence type="ECO:0000256" key="2">
    <source>
        <dbReference type="ARBA" id="ARBA00022857"/>
    </source>
</evidence>
<dbReference type="Proteomes" id="UP000068243">
    <property type="component" value="Unassembled WGS sequence"/>
</dbReference>
<evidence type="ECO:0000313" key="5">
    <source>
        <dbReference type="EMBL" id="GAQ42193.1"/>
    </source>
</evidence>
<comment type="caution">
    <text evidence="5">The sequence shown here is derived from an EMBL/GenBank/DDBJ whole genome shotgun (WGS) entry which is preliminary data.</text>
</comment>
<dbReference type="VEuPathDB" id="FungiDB:ASPNIDRAFT2_1187559"/>
<evidence type="ECO:0000259" key="4">
    <source>
        <dbReference type="SMART" id="SM00822"/>
    </source>
</evidence>
<keyword evidence="2" id="KW-0521">NADP</keyword>
<dbReference type="FunFam" id="3.40.50.720:FF:000090">
    <property type="entry name" value="NADP-dependent mannitol dehydrogenase"/>
    <property type="match status" value="1"/>
</dbReference>
<name>A0A100IJ37_ASPNG</name>
<dbReference type="PROSITE" id="PS00061">
    <property type="entry name" value="ADH_SHORT"/>
    <property type="match status" value="1"/>
</dbReference>
<sequence length="276" mass="29519">MSMSVAECAPVRDGYPRPFPNTPTNVLAQMRLGGKVVVITGAADGIGYAVAEAMAEANADIAMWYNSNDAAVGKAQALASAHGIRATAYKVDVSDADAVQQAIADVAKDFGKIDVFIANAGMAISKPILEQTLEEYRKQMSVNVDGVLYCAKYVGEVFKQQGFGNLIITSSMSGHIVNVPVDQPVYNGSKAFVTHFGKSLAREWRDFARVNIVSPGFFDTKMGASPQTVNEAYRMAPLGRQGHVKEIKGLYLYLASDASTFMTGSDVLIDGGYVLP</sequence>
<reference evidence="6" key="1">
    <citation type="journal article" date="2016" name="Genome Announc.">
        <title>Draft genome sequence of Aspergillus niger strain An76.</title>
        <authorList>
            <person name="Gong W."/>
            <person name="Cheng Z."/>
            <person name="Zhang H."/>
            <person name="Liu L."/>
            <person name="Gao P."/>
            <person name="Wang L."/>
        </authorList>
    </citation>
    <scope>NUCLEOTIDE SEQUENCE [LARGE SCALE GENOMIC DNA]</scope>
    <source>
        <strain evidence="6">An76</strain>
    </source>
</reference>
<dbReference type="GO" id="GO:0044550">
    <property type="term" value="P:secondary metabolite biosynthetic process"/>
    <property type="evidence" value="ECO:0007669"/>
    <property type="project" value="UniProtKB-ARBA"/>
</dbReference>
<dbReference type="EMBL" id="BCMY01000007">
    <property type="protein sequence ID" value="GAQ42193.1"/>
    <property type="molecule type" value="Genomic_DNA"/>
</dbReference>
<dbReference type="Pfam" id="PF13561">
    <property type="entry name" value="adh_short_C2"/>
    <property type="match status" value="1"/>
</dbReference>
<dbReference type="SUPFAM" id="SSF51735">
    <property type="entry name" value="NAD(P)-binding Rossmann-fold domains"/>
    <property type="match status" value="1"/>
</dbReference>
<dbReference type="InterPro" id="IPR036291">
    <property type="entry name" value="NAD(P)-bd_dom_sf"/>
</dbReference>
<proteinExistence type="inferred from homology"/>
<gene>
    <name evidence="5" type="ORF">ABL_04854</name>
</gene>
<dbReference type="OrthoDB" id="1888931at2759"/>
<dbReference type="VEuPathDB" id="FungiDB:ATCC64974_89500"/>